<gene>
    <name evidence="2" type="ORF">LshimejAT787_0805640</name>
</gene>
<proteinExistence type="predicted"/>
<dbReference type="OrthoDB" id="3364132at2759"/>
<name>A0A9P3PRH8_LYOSH</name>
<evidence type="ECO:0000313" key="3">
    <source>
        <dbReference type="Proteomes" id="UP001063166"/>
    </source>
</evidence>
<dbReference type="AlphaFoldDB" id="A0A9P3PRH8"/>
<organism evidence="2 3">
    <name type="scientific">Lyophyllum shimeji</name>
    <name type="common">Hon-shimeji</name>
    <name type="synonym">Tricholoma shimeji</name>
    <dbReference type="NCBI Taxonomy" id="47721"/>
    <lineage>
        <taxon>Eukaryota</taxon>
        <taxon>Fungi</taxon>
        <taxon>Dikarya</taxon>
        <taxon>Basidiomycota</taxon>
        <taxon>Agaricomycotina</taxon>
        <taxon>Agaricomycetes</taxon>
        <taxon>Agaricomycetidae</taxon>
        <taxon>Agaricales</taxon>
        <taxon>Tricholomatineae</taxon>
        <taxon>Lyophyllaceae</taxon>
        <taxon>Lyophyllum</taxon>
    </lineage>
</organism>
<dbReference type="Pfam" id="PF25534">
    <property type="entry name" value="DUF7918"/>
    <property type="match status" value="1"/>
</dbReference>
<evidence type="ECO:0000313" key="2">
    <source>
        <dbReference type="EMBL" id="GLB40693.1"/>
    </source>
</evidence>
<dbReference type="Proteomes" id="UP001063166">
    <property type="component" value="Unassembled WGS sequence"/>
</dbReference>
<comment type="caution">
    <text evidence="2">The sequence shown here is derived from an EMBL/GenBank/DDBJ whole genome shotgun (WGS) entry which is preliminary data.</text>
</comment>
<dbReference type="InterPro" id="IPR057678">
    <property type="entry name" value="DUF7918"/>
</dbReference>
<accession>A0A9P3PRH8</accession>
<feature type="domain" description="DUF7918" evidence="1">
    <location>
        <begin position="5"/>
        <end position="124"/>
    </location>
</feature>
<evidence type="ECO:0000259" key="1">
    <source>
        <dbReference type="Pfam" id="PF25534"/>
    </source>
</evidence>
<sequence>MEFLGFEAYITIDGVKVPHYEVKTDNFTKKATCWIASEEGKAFAINWRPTRPLRRDLGGPVTVDGTWILGMLRGRDEDASAATVTDVIASSSTTIRHLQFAPIRPTDDEQYLSNNTKDLGDIVLRI</sequence>
<keyword evidence="3" id="KW-1185">Reference proteome</keyword>
<protein>
    <recommendedName>
        <fullName evidence="1">DUF7918 domain-containing protein</fullName>
    </recommendedName>
</protein>
<dbReference type="EMBL" id="BRPK01000008">
    <property type="protein sequence ID" value="GLB40693.1"/>
    <property type="molecule type" value="Genomic_DNA"/>
</dbReference>
<reference evidence="2" key="1">
    <citation type="submission" date="2022-07" db="EMBL/GenBank/DDBJ databases">
        <title>The genome of Lyophyllum shimeji provides insight into the initial evolution of ectomycorrhizal fungal genome.</title>
        <authorList>
            <person name="Kobayashi Y."/>
            <person name="Shibata T."/>
            <person name="Hirakawa H."/>
            <person name="Shigenobu S."/>
            <person name="Nishiyama T."/>
            <person name="Yamada A."/>
            <person name="Hasebe M."/>
            <person name="Kawaguchi M."/>
        </authorList>
    </citation>
    <scope>NUCLEOTIDE SEQUENCE</scope>
    <source>
        <strain evidence="2">AT787</strain>
    </source>
</reference>